<dbReference type="InterPro" id="IPR016454">
    <property type="entry name" value="Cysteine_dSase"/>
</dbReference>
<reference evidence="12 13" key="1">
    <citation type="submission" date="2020-01" db="EMBL/GenBank/DDBJ databases">
        <title>Genomes of bacteria type strains.</title>
        <authorList>
            <person name="Chen J."/>
            <person name="Zhu S."/>
            <person name="Chen J."/>
        </authorList>
    </citation>
    <scope>NUCLEOTIDE SEQUENCE [LARGE SCALE GENOMIC DNA]</scope>
    <source>
        <strain evidence="12 13">KCTC 52919</strain>
    </source>
</reference>
<evidence type="ECO:0000256" key="3">
    <source>
        <dbReference type="ARBA" id="ARBA00006490"/>
    </source>
</evidence>
<dbReference type="PANTHER" id="PTHR11601">
    <property type="entry name" value="CYSTEINE DESULFURYLASE FAMILY MEMBER"/>
    <property type="match status" value="1"/>
</dbReference>
<gene>
    <name evidence="12" type="ORF">GTW51_18270</name>
</gene>
<dbReference type="Proteomes" id="UP000476332">
    <property type="component" value="Unassembled WGS sequence"/>
</dbReference>
<sequence>MTAGEPRLYLDFNAGAPLLAEARAAAIAALDAANPSSVHAEGRRSRAIVEDSRRAVAEAVGAAPQNVVFTSGATEAAVMALSPLWLIDGVETGLAHLAVVDTDHPCIREGGQFSAEAVARLPVDADGIVDIAAVAAFAARCDAERPGLLALTLGNSETGVMQPLDRIKAAIAGRNVRLVVDAVQALGRVPVDVAELGADALLISGHKLGALKGVGALILRAGSTRPLPLLRGGGQEGGRRAGTESVAAIASLGAAVRVAMARVAAEPLRLRQLRDHLETAIRQRVPDAIVLGADAERLPNTVALALPGLRAETAQMALDLAGIAVSSGSACSSGKVGRSHVIEGMVAGGLAIAADEGALRVSFGYDTSQAELDRFADAYVALAGRRRGQGSHDRAA</sequence>
<comment type="catalytic activity">
    <reaction evidence="10">
        <text>(sulfur carrier)-H + L-cysteine = (sulfur carrier)-SH + L-alanine</text>
        <dbReference type="Rhea" id="RHEA:43892"/>
        <dbReference type="Rhea" id="RHEA-COMP:14737"/>
        <dbReference type="Rhea" id="RHEA-COMP:14739"/>
        <dbReference type="ChEBI" id="CHEBI:29917"/>
        <dbReference type="ChEBI" id="CHEBI:35235"/>
        <dbReference type="ChEBI" id="CHEBI:57972"/>
        <dbReference type="ChEBI" id="CHEBI:64428"/>
        <dbReference type="EC" id="2.8.1.7"/>
    </reaction>
</comment>
<keyword evidence="5 12" id="KW-0808">Transferase</keyword>
<organism evidence="12 13">
    <name type="scientific">Aurantimonas aggregata</name>
    <dbReference type="NCBI Taxonomy" id="2047720"/>
    <lineage>
        <taxon>Bacteria</taxon>
        <taxon>Pseudomonadati</taxon>
        <taxon>Pseudomonadota</taxon>
        <taxon>Alphaproteobacteria</taxon>
        <taxon>Hyphomicrobiales</taxon>
        <taxon>Aurantimonadaceae</taxon>
        <taxon>Aurantimonas</taxon>
    </lineage>
</organism>
<dbReference type="AlphaFoldDB" id="A0A6L9MLN2"/>
<dbReference type="GO" id="GO:0051536">
    <property type="term" value="F:iron-sulfur cluster binding"/>
    <property type="evidence" value="ECO:0007669"/>
    <property type="project" value="UniProtKB-KW"/>
</dbReference>
<evidence type="ECO:0000256" key="5">
    <source>
        <dbReference type="ARBA" id="ARBA00022679"/>
    </source>
</evidence>
<dbReference type="Gene3D" id="3.40.640.10">
    <property type="entry name" value="Type I PLP-dependent aspartate aminotransferase-like (Major domain)"/>
    <property type="match status" value="1"/>
</dbReference>
<comment type="similarity">
    <text evidence="3">Belongs to the class-V pyridoxal-phosphate-dependent aminotransferase family. NifS/IscS subfamily.</text>
</comment>
<dbReference type="GO" id="GO:0008483">
    <property type="term" value="F:transaminase activity"/>
    <property type="evidence" value="ECO:0007669"/>
    <property type="project" value="UniProtKB-KW"/>
</dbReference>
<dbReference type="InterPro" id="IPR015421">
    <property type="entry name" value="PyrdxlP-dep_Trfase_major"/>
</dbReference>
<evidence type="ECO:0000256" key="1">
    <source>
        <dbReference type="ARBA" id="ARBA00001933"/>
    </source>
</evidence>
<evidence type="ECO:0000313" key="13">
    <source>
        <dbReference type="Proteomes" id="UP000476332"/>
    </source>
</evidence>
<evidence type="ECO:0000256" key="2">
    <source>
        <dbReference type="ARBA" id="ARBA00003120"/>
    </source>
</evidence>
<evidence type="ECO:0000259" key="11">
    <source>
        <dbReference type="Pfam" id="PF00266"/>
    </source>
</evidence>
<comment type="function">
    <text evidence="2">Catalyzes the removal of elemental sulfur atoms from cysteine to produce alanine. Seems to participate in the biosynthesis of the nitrogenase metalloclusters by providing the inorganic sulfur required for the Fe-S core formation.</text>
</comment>
<dbReference type="InterPro" id="IPR015424">
    <property type="entry name" value="PyrdxlP-dep_Trfase"/>
</dbReference>
<dbReference type="InterPro" id="IPR015422">
    <property type="entry name" value="PyrdxlP-dep_Trfase_small"/>
</dbReference>
<dbReference type="Pfam" id="PF00266">
    <property type="entry name" value="Aminotran_5"/>
    <property type="match status" value="1"/>
</dbReference>
<dbReference type="Gene3D" id="1.10.260.50">
    <property type="match status" value="1"/>
</dbReference>
<evidence type="ECO:0000256" key="7">
    <source>
        <dbReference type="ARBA" id="ARBA00022898"/>
    </source>
</evidence>
<dbReference type="SUPFAM" id="SSF53383">
    <property type="entry name" value="PLP-dependent transferases"/>
    <property type="match status" value="1"/>
</dbReference>
<keyword evidence="9" id="KW-0411">Iron-sulfur</keyword>
<comment type="cofactor">
    <cofactor evidence="1">
        <name>pyridoxal 5'-phosphate</name>
        <dbReference type="ChEBI" id="CHEBI:597326"/>
    </cofactor>
</comment>
<dbReference type="Gene3D" id="3.90.1150.10">
    <property type="entry name" value="Aspartate Aminotransferase, domain 1"/>
    <property type="match status" value="1"/>
</dbReference>
<dbReference type="PIRSF" id="PIRSF005572">
    <property type="entry name" value="NifS"/>
    <property type="match status" value="1"/>
</dbReference>
<evidence type="ECO:0000256" key="8">
    <source>
        <dbReference type="ARBA" id="ARBA00023004"/>
    </source>
</evidence>
<accession>A0A6L9MLN2</accession>
<evidence type="ECO:0000256" key="10">
    <source>
        <dbReference type="ARBA" id="ARBA00050776"/>
    </source>
</evidence>
<keyword evidence="13" id="KW-1185">Reference proteome</keyword>
<dbReference type="RefSeq" id="WP_163045502.1">
    <property type="nucleotide sequence ID" value="NZ_JAAAMJ010000018.1"/>
</dbReference>
<keyword evidence="6" id="KW-0479">Metal-binding</keyword>
<evidence type="ECO:0000313" key="12">
    <source>
        <dbReference type="EMBL" id="NDV88651.1"/>
    </source>
</evidence>
<dbReference type="GO" id="GO:0046872">
    <property type="term" value="F:metal ion binding"/>
    <property type="evidence" value="ECO:0007669"/>
    <property type="project" value="UniProtKB-KW"/>
</dbReference>
<dbReference type="GO" id="GO:0031071">
    <property type="term" value="F:cysteine desulfurase activity"/>
    <property type="evidence" value="ECO:0007669"/>
    <property type="project" value="UniProtKB-EC"/>
</dbReference>
<keyword evidence="12" id="KW-0032">Aminotransferase</keyword>
<keyword evidence="7" id="KW-0663">Pyridoxal phosphate</keyword>
<evidence type="ECO:0000256" key="6">
    <source>
        <dbReference type="ARBA" id="ARBA00022723"/>
    </source>
</evidence>
<proteinExistence type="inferred from homology"/>
<dbReference type="EMBL" id="JAAAMJ010000018">
    <property type="protein sequence ID" value="NDV88651.1"/>
    <property type="molecule type" value="Genomic_DNA"/>
</dbReference>
<dbReference type="InterPro" id="IPR000192">
    <property type="entry name" value="Aminotrans_V_dom"/>
</dbReference>
<feature type="domain" description="Aminotransferase class V" evidence="11">
    <location>
        <begin position="9"/>
        <end position="375"/>
    </location>
</feature>
<dbReference type="PANTHER" id="PTHR11601:SF34">
    <property type="entry name" value="CYSTEINE DESULFURASE"/>
    <property type="match status" value="1"/>
</dbReference>
<comment type="caution">
    <text evidence="12">The sequence shown here is derived from an EMBL/GenBank/DDBJ whole genome shotgun (WGS) entry which is preliminary data.</text>
</comment>
<name>A0A6L9MLN2_9HYPH</name>
<evidence type="ECO:0000256" key="4">
    <source>
        <dbReference type="ARBA" id="ARBA00013558"/>
    </source>
</evidence>
<protein>
    <recommendedName>
        <fullName evidence="4">Cysteine desulfurase</fullName>
    </recommendedName>
</protein>
<evidence type="ECO:0000256" key="9">
    <source>
        <dbReference type="ARBA" id="ARBA00023014"/>
    </source>
</evidence>
<keyword evidence="8" id="KW-0408">Iron</keyword>